<organism evidence="2 3">
    <name type="scientific">Castilleja foliolosa</name>
    <dbReference type="NCBI Taxonomy" id="1961234"/>
    <lineage>
        <taxon>Eukaryota</taxon>
        <taxon>Viridiplantae</taxon>
        <taxon>Streptophyta</taxon>
        <taxon>Embryophyta</taxon>
        <taxon>Tracheophyta</taxon>
        <taxon>Spermatophyta</taxon>
        <taxon>Magnoliopsida</taxon>
        <taxon>eudicotyledons</taxon>
        <taxon>Gunneridae</taxon>
        <taxon>Pentapetalae</taxon>
        <taxon>asterids</taxon>
        <taxon>lamiids</taxon>
        <taxon>Lamiales</taxon>
        <taxon>Orobanchaceae</taxon>
        <taxon>Pedicularideae</taxon>
        <taxon>Castillejinae</taxon>
        <taxon>Castilleja</taxon>
    </lineage>
</organism>
<feature type="region of interest" description="Disordered" evidence="1">
    <location>
        <begin position="105"/>
        <end position="150"/>
    </location>
</feature>
<sequence>MYTSIQESDGDVDTTLRLINLAEFLILGSKTNNANYPKPVDDQAPAINLAKILDDTPSDFLGLGIDASSNYKIDHGRQIVALNPTPLRSFHPKFGFMDFSTTQSLQASSSSSSSTEKKRMREQKDNNHVKKERAKRSRVDEYPEPANPSPELVQIIGPTARPVFLYRKQLVGSDILKDQNRLYFNNTEKLMGFLTEEEGEQVNNGKLGFVGIDRMGREYELSFTRWGRVTIINKDWSKIIAANQARAEHWVDIWGYRCVDGNLPSIFMTSFESVWHNIVQNGLMCRLRLILISTLRICC</sequence>
<feature type="compositionally biased region" description="Low complexity" evidence="1">
    <location>
        <begin position="105"/>
        <end position="114"/>
    </location>
</feature>
<evidence type="ECO:0000256" key="1">
    <source>
        <dbReference type="SAM" id="MobiDB-lite"/>
    </source>
</evidence>
<accession>A0ABD3BF49</accession>
<keyword evidence="3" id="KW-1185">Reference proteome</keyword>
<dbReference type="PANTHER" id="PTHR31541:SF25">
    <property type="entry name" value="GAMMA-GLIADIN B"/>
    <property type="match status" value="1"/>
</dbReference>
<feature type="compositionally biased region" description="Basic and acidic residues" evidence="1">
    <location>
        <begin position="115"/>
        <end position="129"/>
    </location>
</feature>
<evidence type="ECO:0000313" key="3">
    <source>
        <dbReference type="Proteomes" id="UP001632038"/>
    </source>
</evidence>
<reference evidence="3" key="1">
    <citation type="journal article" date="2024" name="IScience">
        <title>Strigolactones Initiate the Formation of Haustorium-like Structures in Castilleja.</title>
        <authorList>
            <person name="Buerger M."/>
            <person name="Peterson D."/>
            <person name="Chory J."/>
        </authorList>
    </citation>
    <scope>NUCLEOTIDE SEQUENCE [LARGE SCALE GENOMIC DNA]</scope>
</reference>
<dbReference type="PANTHER" id="PTHR31541">
    <property type="entry name" value="B3 DOMAIN PLANT PROTEIN-RELATED"/>
    <property type="match status" value="1"/>
</dbReference>
<dbReference type="EMBL" id="JAVIJP010000099">
    <property type="protein sequence ID" value="KAL3615843.1"/>
    <property type="molecule type" value="Genomic_DNA"/>
</dbReference>
<evidence type="ECO:0000313" key="2">
    <source>
        <dbReference type="EMBL" id="KAL3615843.1"/>
    </source>
</evidence>
<dbReference type="InterPro" id="IPR005508">
    <property type="entry name" value="At2g31720-like"/>
</dbReference>
<comment type="caution">
    <text evidence="2">The sequence shown here is derived from an EMBL/GenBank/DDBJ whole genome shotgun (WGS) entry which is preliminary data.</text>
</comment>
<protein>
    <submittedName>
        <fullName evidence="2">Uncharacterized protein</fullName>
    </submittedName>
</protein>
<dbReference type="AlphaFoldDB" id="A0ABD3BF49"/>
<proteinExistence type="predicted"/>
<gene>
    <name evidence="2" type="ORF">CASFOL_040137</name>
</gene>
<dbReference type="Proteomes" id="UP001632038">
    <property type="component" value="Unassembled WGS sequence"/>
</dbReference>
<name>A0ABD3BF49_9LAMI</name>